<dbReference type="KEGG" id="sna:Snas_3647"/>
<feature type="region of interest" description="Disordered" evidence="7">
    <location>
        <begin position="285"/>
        <end position="314"/>
    </location>
</feature>
<feature type="domain" description="Protein kinase" evidence="8">
    <location>
        <begin position="18"/>
        <end position="286"/>
    </location>
</feature>
<organism evidence="9 10">
    <name type="scientific">Stackebrandtia nassauensis (strain DSM 44728 / CIP 108903 / NRRL B-16338 / NBRC 102104 / LLR-40K-21)</name>
    <dbReference type="NCBI Taxonomy" id="446470"/>
    <lineage>
        <taxon>Bacteria</taxon>
        <taxon>Bacillati</taxon>
        <taxon>Actinomycetota</taxon>
        <taxon>Actinomycetes</taxon>
        <taxon>Glycomycetales</taxon>
        <taxon>Glycomycetaceae</taxon>
        <taxon>Stackebrandtia</taxon>
    </lineage>
</organism>
<dbReference type="HOGENOM" id="CLU_568483_0_0_11"/>
<dbReference type="GO" id="GO:0005524">
    <property type="term" value="F:ATP binding"/>
    <property type="evidence" value="ECO:0007669"/>
    <property type="project" value="UniProtKB-KW"/>
</dbReference>
<feature type="compositionally biased region" description="Low complexity" evidence="7">
    <location>
        <begin position="349"/>
        <end position="361"/>
    </location>
</feature>
<dbReference type="Pfam" id="PF00069">
    <property type="entry name" value="Pkinase"/>
    <property type="match status" value="1"/>
</dbReference>
<dbReference type="SUPFAM" id="SSF56112">
    <property type="entry name" value="Protein kinase-like (PK-like)"/>
    <property type="match status" value="1"/>
</dbReference>
<dbReference type="AlphaFoldDB" id="D3PWT3"/>
<dbReference type="PANTHER" id="PTHR43289:SF6">
    <property type="entry name" value="SERINE_THREONINE-PROTEIN KINASE NEKL-3"/>
    <property type="match status" value="1"/>
</dbReference>
<evidence type="ECO:0000256" key="5">
    <source>
        <dbReference type="ARBA" id="ARBA00022777"/>
    </source>
</evidence>
<dbReference type="eggNOG" id="COG0515">
    <property type="taxonomic scope" value="Bacteria"/>
</dbReference>
<evidence type="ECO:0000256" key="4">
    <source>
        <dbReference type="ARBA" id="ARBA00022741"/>
    </source>
</evidence>
<dbReference type="PROSITE" id="PS50011">
    <property type="entry name" value="PROTEIN_KINASE_DOM"/>
    <property type="match status" value="1"/>
</dbReference>
<dbReference type="InterPro" id="IPR008266">
    <property type="entry name" value="Tyr_kinase_AS"/>
</dbReference>
<dbReference type="Gene3D" id="1.10.510.10">
    <property type="entry name" value="Transferase(Phosphotransferase) domain 1"/>
    <property type="match status" value="1"/>
</dbReference>
<dbReference type="CDD" id="cd14014">
    <property type="entry name" value="STKc_PknB_like"/>
    <property type="match status" value="1"/>
</dbReference>
<dbReference type="PROSITE" id="PS00109">
    <property type="entry name" value="PROTEIN_KINASE_TYR"/>
    <property type="match status" value="1"/>
</dbReference>
<evidence type="ECO:0000256" key="1">
    <source>
        <dbReference type="ARBA" id="ARBA00012513"/>
    </source>
</evidence>
<keyword evidence="10" id="KW-1185">Reference proteome</keyword>
<keyword evidence="3" id="KW-0808">Transferase</keyword>
<dbReference type="GO" id="GO:0004674">
    <property type="term" value="F:protein serine/threonine kinase activity"/>
    <property type="evidence" value="ECO:0007669"/>
    <property type="project" value="UniProtKB-KW"/>
</dbReference>
<evidence type="ECO:0000256" key="3">
    <source>
        <dbReference type="ARBA" id="ARBA00022679"/>
    </source>
</evidence>
<protein>
    <recommendedName>
        <fullName evidence="1">non-specific serine/threonine protein kinase</fullName>
        <ecNumber evidence="1">2.7.11.1</ecNumber>
    </recommendedName>
</protein>
<keyword evidence="6" id="KW-0067">ATP-binding</keyword>
<evidence type="ECO:0000256" key="2">
    <source>
        <dbReference type="ARBA" id="ARBA00022527"/>
    </source>
</evidence>
<dbReference type="InterPro" id="IPR000719">
    <property type="entry name" value="Prot_kinase_dom"/>
</dbReference>
<accession>D3PWT3</accession>
<dbReference type="Proteomes" id="UP000000844">
    <property type="component" value="Chromosome"/>
</dbReference>
<evidence type="ECO:0000259" key="8">
    <source>
        <dbReference type="PROSITE" id="PS50011"/>
    </source>
</evidence>
<dbReference type="EC" id="2.7.11.1" evidence="1"/>
<dbReference type="InterPro" id="IPR011009">
    <property type="entry name" value="Kinase-like_dom_sf"/>
</dbReference>
<gene>
    <name evidence="9" type="ordered locus">Snas_3647</name>
</gene>
<dbReference type="RefSeq" id="WP_013018876.1">
    <property type="nucleotide sequence ID" value="NC_013947.1"/>
</dbReference>
<evidence type="ECO:0000313" key="9">
    <source>
        <dbReference type="EMBL" id="ADD43305.1"/>
    </source>
</evidence>
<evidence type="ECO:0000313" key="10">
    <source>
        <dbReference type="Proteomes" id="UP000000844"/>
    </source>
</evidence>
<keyword evidence="2 9" id="KW-0723">Serine/threonine-protein kinase</keyword>
<dbReference type="EMBL" id="CP001778">
    <property type="protein sequence ID" value="ADD43305.1"/>
    <property type="molecule type" value="Genomic_DNA"/>
</dbReference>
<name>D3PWT3_STANL</name>
<dbReference type="Gene3D" id="3.30.200.20">
    <property type="entry name" value="Phosphorylase Kinase, domain 1"/>
    <property type="match status" value="1"/>
</dbReference>
<sequence length="480" mass="51760">MTERDSYTVGPQDDPDKYRLIRQVGSGGEAELWQAAVRVAGADETVAVKILRAAHALDPEAWQQRWREQAEVLRLLRHPGVVGVHEFFTGPRMHLPGEADADTRHHYLVMNWVEGVDLRQWVAGERDRFEALRHLVQLAEVLDWLHSGEATPSGRPVVHGDLSPGNVIVNSHGQTVLVDFGLSKLSNEGTREPVGTQGYCAPEVTQYGVYGNAADCYAFGALTYFTLTGTNPPSGDAELRQALVDALRPMFDGAEPDAIASIAAHEPGDRPAAGQWLRDLRPHATTAAPRETPLPPTHSTASKPRRPAPPAAVHIPAKNPVWPWAVGGVATTLMLTACGIGVFLWGASPSGSDSPAESSESMPEESEGLLLTDLEPSDIRGFKEAGTDPLTAPCDKRPYVEYTLDGNYSALRISASTGDTDETAYVSVTMTGYTSDQEFAVPADETNSQEIDIADADTVRIGFNGADSGDCTLEAGWLKY</sequence>
<feature type="region of interest" description="Disordered" evidence="7">
    <location>
        <begin position="349"/>
        <end position="368"/>
    </location>
</feature>
<reference evidence="9 10" key="1">
    <citation type="journal article" date="2009" name="Stand. Genomic Sci.">
        <title>Complete genome sequence of Stackebrandtia nassauensis type strain (LLR-40K-21).</title>
        <authorList>
            <person name="Munk C."/>
            <person name="Lapidus A."/>
            <person name="Copeland A."/>
            <person name="Jando M."/>
            <person name="Mayilraj S."/>
            <person name="Glavina Del Rio T."/>
            <person name="Nolan M."/>
            <person name="Chen F."/>
            <person name="Lucas S."/>
            <person name="Tice H."/>
            <person name="Cheng J.F."/>
            <person name="Han C."/>
            <person name="Detter J.C."/>
            <person name="Bruce D."/>
            <person name="Goodwin L."/>
            <person name="Chain P."/>
            <person name="Pitluck S."/>
            <person name="Goker M."/>
            <person name="Ovchinikova G."/>
            <person name="Pati A."/>
            <person name="Ivanova N."/>
            <person name="Mavromatis K."/>
            <person name="Chen A."/>
            <person name="Palaniappan K."/>
            <person name="Land M."/>
            <person name="Hauser L."/>
            <person name="Chang Y.J."/>
            <person name="Jeffries C.D."/>
            <person name="Bristow J."/>
            <person name="Eisen J.A."/>
            <person name="Markowitz V."/>
            <person name="Hugenholtz P."/>
            <person name="Kyrpides N.C."/>
            <person name="Klenk H.P."/>
        </authorList>
    </citation>
    <scope>NUCLEOTIDE SEQUENCE [LARGE SCALE GENOMIC DNA]</scope>
    <source>
        <strain evidence="10">DSM 44728 / CIP 108903 / NRRL B-16338 / NBRC 102104 / LLR-40K-21</strain>
    </source>
</reference>
<dbReference type="STRING" id="446470.Snas_3647"/>
<evidence type="ECO:0000256" key="7">
    <source>
        <dbReference type="SAM" id="MobiDB-lite"/>
    </source>
</evidence>
<proteinExistence type="predicted"/>
<dbReference type="PANTHER" id="PTHR43289">
    <property type="entry name" value="MITOGEN-ACTIVATED PROTEIN KINASE KINASE KINASE 20-RELATED"/>
    <property type="match status" value="1"/>
</dbReference>
<keyword evidence="4" id="KW-0547">Nucleotide-binding</keyword>
<evidence type="ECO:0000256" key="6">
    <source>
        <dbReference type="ARBA" id="ARBA00022840"/>
    </source>
</evidence>
<keyword evidence="5 9" id="KW-0418">Kinase</keyword>